<protein>
    <recommendedName>
        <fullName evidence="5">Carboxylesterase type B domain-containing protein</fullName>
    </recommendedName>
</protein>
<dbReference type="EMBL" id="OC886530">
    <property type="protein sequence ID" value="CAD7644630.1"/>
    <property type="molecule type" value="Genomic_DNA"/>
</dbReference>
<accession>A0A7R9QG44</accession>
<keyword evidence="3" id="KW-0378">Hydrolase</keyword>
<dbReference type="InterPro" id="IPR029058">
    <property type="entry name" value="AB_hydrolase_fold"/>
</dbReference>
<evidence type="ECO:0000313" key="6">
    <source>
        <dbReference type="EMBL" id="CAD7644630.1"/>
    </source>
</evidence>
<proteinExistence type="inferred from homology"/>
<dbReference type="SUPFAM" id="SSF53474">
    <property type="entry name" value="alpha/beta-Hydrolases"/>
    <property type="match status" value="1"/>
</dbReference>
<dbReference type="Proteomes" id="UP000759131">
    <property type="component" value="Unassembled WGS sequence"/>
</dbReference>
<dbReference type="OrthoDB" id="6430787at2759"/>
<keyword evidence="2" id="KW-0719">Serine esterase</keyword>
<dbReference type="InterPro" id="IPR002018">
    <property type="entry name" value="CarbesteraseB"/>
</dbReference>
<feature type="domain" description="Carboxylesterase type B" evidence="5">
    <location>
        <begin position="93"/>
        <end position="190"/>
    </location>
</feature>
<dbReference type="Gene3D" id="3.40.50.1820">
    <property type="entry name" value="alpha/beta hydrolase"/>
    <property type="match status" value="1"/>
</dbReference>
<comment type="similarity">
    <text evidence="1">Belongs to the type-B carboxylesterase/lipase family.</text>
</comment>
<dbReference type="GO" id="GO:0005886">
    <property type="term" value="C:plasma membrane"/>
    <property type="evidence" value="ECO:0007669"/>
    <property type="project" value="TreeGrafter"/>
</dbReference>
<dbReference type="GO" id="GO:0019695">
    <property type="term" value="P:choline metabolic process"/>
    <property type="evidence" value="ECO:0007669"/>
    <property type="project" value="TreeGrafter"/>
</dbReference>
<dbReference type="GO" id="GO:0006581">
    <property type="term" value="P:acetylcholine catabolic process"/>
    <property type="evidence" value="ECO:0007669"/>
    <property type="project" value="TreeGrafter"/>
</dbReference>
<dbReference type="AlphaFoldDB" id="A0A7R9QG44"/>
<dbReference type="PANTHER" id="PTHR43918">
    <property type="entry name" value="ACETYLCHOLINESTERASE"/>
    <property type="match status" value="1"/>
</dbReference>
<organism evidence="6">
    <name type="scientific">Medioppia subpectinata</name>
    <dbReference type="NCBI Taxonomy" id="1979941"/>
    <lineage>
        <taxon>Eukaryota</taxon>
        <taxon>Metazoa</taxon>
        <taxon>Ecdysozoa</taxon>
        <taxon>Arthropoda</taxon>
        <taxon>Chelicerata</taxon>
        <taxon>Arachnida</taxon>
        <taxon>Acari</taxon>
        <taxon>Acariformes</taxon>
        <taxon>Sarcoptiformes</taxon>
        <taxon>Oribatida</taxon>
        <taxon>Brachypylina</taxon>
        <taxon>Oppioidea</taxon>
        <taxon>Oppiidae</taxon>
        <taxon>Medioppia</taxon>
    </lineage>
</organism>
<dbReference type="GO" id="GO:0005615">
    <property type="term" value="C:extracellular space"/>
    <property type="evidence" value="ECO:0007669"/>
    <property type="project" value="TreeGrafter"/>
</dbReference>
<evidence type="ECO:0000313" key="7">
    <source>
        <dbReference type="Proteomes" id="UP000759131"/>
    </source>
</evidence>
<evidence type="ECO:0000256" key="2">
    <source>
        <dbReference type="ARBA" id="ARBA00022487"/>
    </source>
</evidence>
<dbReference type="InterPro" id="IPR050654">
    <property type="entry name" value="AChE-related_enzymes"/>
</dbReference>
<dbReference type="PANTHER" id="PTHR43918:SF4">
    <property type="entry name" value="CARBOXYLIC ESTER HYDROLASE"/>
    <property type="match status" value="1"/>
</dbReference>
<dbReference type="Pfam" id="PF00135">
    <property type="entry name" value="COesterase"/>
    <property type="match status" value="1"/>
</dbReference>
<evidence type="ECO:0000256" key="1">
    <source>
        <dbReference type="ARBA" id="ARBA00005964"/>
    </source>
</evidence>
<sequence>MESGAHYYNSRDPMSKAEALTFAKQFAKSMNCTDGQKWLDCLRGIDAQALIKGYDTDVQVYPLLDTELLPLPAQKAFKLDSFNKDYQEFVALVDTIYHNFDIKRVEEFYLKQYIVKQSKQKQINNSDAILWAEYDMFGDVCITCPTYRFAKAYAQLGGAGGVYFYEQTYQRKSFLDEKLYGVTHQADVDYPTEP</sequence>
<reference evidence="6" key="1">
    <citation type="submission" date="2020-11" db="EMBL/GenBank/DDBJ databases">
        <authorList>
            <person name="Tran Van P."/>
        </authorList>
    </citation>
    <scope>NUCLEOTIDE SEQUENCE</scope>
</reference>
<gene>
    <name evidence="6" type="ORF">OSB1V03_LOCUS20132</name>
</gene>
<evidence type="ECO:0000256" key="4">
    <source>
        <dbReference type="ARBA" id="ARBA00023180"/>
    </source>
</evidence>
<name>A0A7R9QG44_9ACAR</name>
<keyword evidence="4" id="KW-0325">Glycoprotein</keyword>
<evidence type="ECO:0000256" key="3">
    <source>
        <dbReference type="ARBA" id="ARBA00022801"/>
    </source>
</evidence>
<keyword evidence="7" id="KW-1185">Reference proteome</keyword>
<dbReference type="EMBL" id="CAJPIZ010031955">
    <property type="protein sequence ID" value="CAG2120185.1"/>
    <property type="molecule type" value="Genomic_DNA"/>
</dbReference>
<dbReference type="GO" id="GO:0003990">
    <property type="term" value="F:acetylcholinesterase activity"/>
    <property type="evidence" value="ECO:0007669"/>
    <property type="project" value="TreeGrafter"/>
</dbReference>
<evidence type="ECO:0000259" key="5">
    <source>
        <dbReference type="Pfam" id="PF00135"/>
    </source>
</evidence>